<evidence type="ECO:0000256" key="1">
    <source>
        <dbReference type="ARBA" id="ARBA00000213"/>
    </source>
</evidence>
<dbReference type="InterPro" id="IPR035447">
    <property type="entry name" value="DNA_topo_I_N_sf"/>
</dbReference>
<proteinExistence type="inferred from homology"/>
<dbReference type="STRING" id="208439.AJAP_29805"/>
<evidence type="ECO:0000259" key="8">
    <source>
        <dbReference type="Pfam" id="PF21338"/>
    </source>
</evidence>
<dbReference type="SUPFAM" id="SSF55869">
    <property type="entry name" value="DNA topoisomerase I domain"/>
    <property type="match status" value="1"/>
</dbReference>
<dbReference type="InterPro" id="IPR014711">
    <property type="entry name" value="TopoI_cat_a-hlx-sub_euk"/>
</dbReference>
<keyword evidence="6 9" id="KW-0413">Isomerase</keyword>
<keyword evidence="4" id="KW-0799">Topoisomerase</keyword>
<evidence type="ECO:0000256" key="2">
    <source>
        <dbReference type="ARBA" id="ARBA00006645"/>
    </source>
</evidence>
<evidence type="ECO:0000259" key="7">
    <source>
        <dbReference type="Pfam" id="PF01028"/>
    </source>
</evidence>
<evidence type="ECO:0000256" key="4">
    <source>
        <dbReference type="ARBA" id="ARBA00023029"/>
    </source>
</evidence>
<dbReference type="GO" id="GO:0003677">
    <property type="term" value="F:DNA binding"/>
    <property type="evidence" value="ECO:0007669"/>
    <property type="project" value="UniProtKB-KW"/>
</dbReference>
<dbReference type="InterPro" id="IPR013500">
    <property type="entry name" value="TopoI_cat_euk"/>
</dbReference>
<comment type="catalytic activity">
    <reaction evidence="1">
        <text>ATP-independent breakage of single-stranded DNA, followed by passage and rejoining.</text>
        <dbReference type="EC" id="5.6.2.1"/>
    </reaction>
</comment>
<feature type="domain" description="DNA topoisomerase IB N-terminal" evidence="8">
    <location>
        <begin position="34"/>
        <end position="82"/>
    </location>
</feature>
<dbReference type="eggNOG" id="COG3569">
    <property type="taxonomic scope" value="Bacteria"/>
</dbReference>
<dbReference type="HOGENOM" id="CLU_046978_1_1_11"/>
<dbReference type="KEGG" id="aja:AJAP_29805"/>
<keyword evidence="10" id="KW-1185">Reference proteome</keyword>
<gene>
    <name evidence="9" type="ORF">AJAP_29805</name>
</gene>
<sequence>MGMNRDHRGYSPRMRLRRADLGSTGIGRRRRGRGFGYLTPDGEPLKDEETIERIEALAIPPAWRRVWIAPHENAHIQAVGVDDAGRKQYLYHGEWRRARDEEKHERVLTLARRLPRLRRTIREDLASRGLTRERVLAGALRMLDLGVFRTGGESYADENGTHGVATLLCEHVSIREGCLLCDYPAKGGIQRKVRLRDEGLVRLIRSLRRARGDEVRLLAYRNGRGWQEIRAEDLNERFKELTGDDFTAKDLRTWNATVLAASAFAETEKPSSERGLKRVEKAVMAEVAEGLGNTPAVARRSYVDPRVITAYRRDRTIARATRRAEKISDPDEARDIVERAVVRLLNGS</sequence>
<dbReference type="InterPro" id="IPR011010">
    <property type="entry name" value="DNA_brk_join_enz"/>
</dbReference>
<dbReference type="PRINTS" id="PR00416">
    <property type="entry name" value="EUTPISMRASEI"/>
</dbReference>
<organism evidence="9 10">
    <name type="scientific">Amycolatopsis japonica</name>
    <dbReference type="NCBI Taxonomy" id="208439"/>
    <lineage>
        <taxon>Bacteria</taxon>
        <taxon>Bacillati</taxon>
        <taxon>Actinomycetota</taxon>
        <taxon>Actinomycetes</taxon>
        <taxon>Pseudonocardiales</taxon>
        <taxon>Pseudonocardiaceae</taxon>
        <taxon>Amycolatopsis</taxon>
        <taxon>Amycolatopsis japonica group</taxon>
    </lineage>
</organism>
<dbReference type="GO" id="GO:0003917">
    <property type="term" value="F:DNA topoisomerase type I (single strand cut, ATP-independent) activity"/>
    <property type="evidence" value="ECO:0007669"/>
    <property type="project" value="UniProtKB-EC"/>
</dbReference>
<comment type="similarity">
    <text evidence="2">Belongs to the type IB topoisomerase family.</text>
</comment>
<dbReference type="GO" id="GO:0006265">
    <property type="term" value="P:DNA topological change"/>
    <property type="evidence" value="ECO:0007669"/>
    <property type="project" value="InterPro"/>
</dbReference>
<reference evidence="9 10" key="1">
    <citation type="journal article" date="2014" name="J. Biotechnol.">
        <title>Complete genome sequence of the actinobacterium Amycolatopsis japonica MG417-CF17(T) (=DSM 44213T) producing (S,S)-N,N'-ethylenediaminedisuccinic acid.</title>
        <authorList>
            <person name="Stegmann E."/>
            <person name="Albersmeier A."/>
            <person name="Spohn M."/>
            <person name="Gert H."/>
            <person name="Weber T."/>
            <person name="Wohlleben W."/>
            <person name="Kalinowski J."/>
            <person name="Ruckert C."/>
        </authorList>
    </citation>
    <scope>NUCLEOTIDE SEQUENCE [LARGE SCALE GENOMIC DNA]</scope>
    <source>
        <strain evidence="10">MG417-CF17 (DSM 44213)</strain>
    </source>
</reference>
<dbReference type="SUPFAM" id="SSF56349">
    <property type="entry name" value="DNA breaking-rejoining enzymes"/>
    <property type="match status" value="1"/>
</dbReference>
<protein>
    <recommendedName>
        <fullName evidence="3">DNA topoisomerase</fullName>
        <ecNumber evidence="3">5.6.2.1</ecNumber>
    </recommendedName>
</protein>
<evidence type="ECO:0000313" key="10">
    <source>
        <dbReference type="Proteomes" id="UP000028492"/>
    </source>
</evidence>
<dbReference type="Gene3D" id="1.10.132.120">
    <property type="match status" value="1"/>
</dbReference>
<dbReference type="InterPro" id="IPR001631">
    <property type="entry name" value="TopoI"/>
</dbReference>
<dbReference type="AlphaFoldDB" id="A0A075V0J9"/>
<dbReference type="Pfam" id="PF01028">
    <property type="entry name" value="Topoisom_I"/>
    <property type="match status" value="1"/>
</dbReference>
<evidence type="ECO:0000256" key="6">
    <source>
        <dbReference type="ARBA" id="ARBA00023235"/>
    </source>
</evidence>
<keyword evidence="5" id="KW-0238">DNA-binding</keyword>
<dbReference type="EMBL" id="CP008953">
    <property type="protein sequence ID" value="AIG78793.1"/>
    <property type="molecule type" value="Genomic_DNA"/>
</dbReference>
<name>A0A075V0J9_9PSEU</name>
<evidence type="ECO:0000313" key="9">
    <source>
        <dbReference type="EMBL" id="AIG78793.1"/>
    </source>
</evidence>
<accession>A0A075V0J9</accession>
<dbReference type="EC" id="5.6.2.1" evidence="3"/>
<dbReference type="Proteomes" id="UP000028492">
    <property type="component" value="Chromosome"/>
</dbReference>
<dbReference type="PROSITE" id="PS52038">
    <property type="entry name" value="TOPO_IB_2"/>
    <property type="match status" value="1"/>
</dbReference>
<dbReference type="Gene3D" id="3.90.15.10">
    <property type="entry name" value="Topoisomerase I, Chain A, domain 3"/>
    <property type="match status" value="1"/>
</dbReference>
<dbReference type="InterPro" id="IPR049331">
    <property type="entry name" value="Top1B_N_bact"/>
</dbReference>
<dbReference type="Pfam" id="PF21338">
    <property type="entry name" value="Top1B_N_bact"/>
    <property type="match status" value="1"/>
</dbReference>
<dbReference type="Gene3D" id="3.30.66.10">
    <property type="entry name" value="DNA topoisomerase I domain"/>
    <property type="match status" value="1"/>
</dbReference>
<evidence type="ECO:0000256" key="3">
    <source>
        <dbReference type="ARBA" id="ARBA00012891"/>
    </source>
</evidence>
<evidence type="ECO:0000256" key="5">
    <source>
        <dbReference type="ARBA" id="ARBA00023125"/>
    </source>
</evidence>
<feature type="domain" description="DNA topoisomerase I catalytic core eukaryotic-type" evidence="7">
    <location>
        <begin position="95"/>
        <end position="300"/>
    </location>
</feature>